<gene>
    <name evidence="12" type="ORF">BWR18_19215</name>
</gene>
<dbReference type="EC" id="1.6.5.9" evidence="2"/>
<evidence type="ECO:0000256" key="6">
    <source>
        <dbReference type="ARBA" id="ARBA00023002"/>
    </source>
</evidence>
<dbReference type="InterPro" id="IPR045024">
    <property type="entry name" value="NDH-2"/>
</dbReference>
<keyword evidence="7" id="KW-0520">NAD</keyword>
<dbReference type="InterPro" id="IPR023753">
    <property type="entry name" value="FAD/NAD-binding_dom"/>
</dbReference>
<feature type="transmembrane region" description="Helical" evidence="9">
    <location>
        <begin position="377"/>
        <end position="403"/>
    </location>
</feature>
<evidence type="ECO:0000256" key="9">
    <source>
        <dbReference type="SAM" id="Phobius"/>
    </source>
</evidence>
<dbReference type="RefSeq" id="WP_076630009.1">
    <property type="nucleotide sequence ID" value="NZ_CP019312.1"/>
</dbReference>
<dbReference type="Gene3D" id="3.50.50.100">
    <property type="match status" value="1"/>
</dbReference>
<keyword evidence="6" id="KW-0560">Oxidoreductase</keyword>
<keyword evidence="4" id="KW-0274">FAD</keyword>
<accession>A0A1P8MZR4</accession>
<evidence type="ECO:0000256" key="4">
    <source>
        <dbReference type="ARBA" id="ARBA00022827"/>
    </source>
</evidence>
<evidence type="ECO:0000259" key="10">
    <source>
        <dbReference type="Pfam" id="PF07992"/>
    </source>
</evidence>
<evidence type="ECO:0000256" key="2">
    <source>
        <dbReference type="ARBA" id="ARBA00012637"/>
    </source>
</evidence>
<keyword evidence="5" id="KW-0809">Transit peptide</keyword>
<dbReference type="Proteomes" id="UP000186336">
    <property type="component" value="Chromosome"/>
</dbReference>
<proteinExistence type="inferred from homology"/>
<dbReference type="OrthoDB" id="9781621at2"/>
<evidence type="ECO:0000256" key="5">
    <source>
        <dbReference type="ARBA" id="ARBA00022946"/>
    </source>
</evidence>
<dbReference type="AlphaFoldDB" id="A0A1P8MZR4"/>
<keyword evidence="13" id="KW-1185">Reference proteome</keyword>
<evidence type="ECO:0000256" key="8">
    <source>
        <dbReference type="ARBA" id="ARBA00047599"/>
    </source>
</evidence>
<evidence type="ECO:0000256" key="7">
    <source>
        <dbReference type="ARBA" id="ARBA00023027"/>
    </source>
</evidence>
<evidence type="ECO:0000259" key="11">
    <source>
        <dbReference type="Pfam" id="PF22366"/>
    </source>
</evidence>
<dbReference type="PANTHER" id="PTHR43706">
    <property type="entry name" value="NADH DEHYDROGENASE"/>
    <property type="match status" value="1"/>
</dbReference>
<dbReference type="EMBL" id="CP019312">
    <property type="protein sequence ID" value="APX13577.1"/>
    <property type="molecule type" value="Genomic_DNA"/>
</dbReference>
<dbReference type="InterPro" id="IPR054585">
    <property type="entry name" value="NDH2-like_C"/>
</dbReference>
<dbReference type="STRING" id="299262.BWR18_19215"/>
<dbReference type="Pfam" id="PF22366">
    <property type="entry name" value="NDH2_C"/>
    <property type="match status" value="1"/>
</dbReference>
<feature type="domain" description="FAD/NAD(P)-binding" evidence="10">
    <location>
        <begin position="10"/>
        <end position="322"/>
    </location>
</feature>
<name>A0A1P8MZR4_9RHOB</name>
<dbReference type="InterPro" id="IPR036188">
    <property type="entry name" value="FAD/NAD-bd_sf"/>
</dbReference>
<dbReference type="PRINTS" id="PR00411">
    <property type="entry name" value="PNDRDTASEI"/>
</dbReference>
<keyword evidence="9" id="KW-1133">Transmembrane helix</keyword>
<dbReference type="PANTHER" id="PTHR43706:SF47">
    <property type="entry name" value="EXTERNAL NADH-UBIQUINONE OXIDOREDUCTASE 1, MITOCHONDRIAL-RELATED"/>
    <property type="match status" value="1"/>
</dbReference>
<evidence type="ECO:0000256" key="3">
    <source>
        <dbReference type="ARBA" id="ARBA00022630"/>
    </source>
</evidence>
<organism evidence="12 13">
    <name type="scientific">Tateyamaria omphalii</name>
    <dbReference type="NCBI Taxonomy" id="299262"/>
    <lineage>
        <taxon>Bacteria</taxon>
        <taxon>Pseudomonadati</taxon>
        <taxon>Pseudomonadota</taxon>
        <taxon>Alphaproteobacteria</taxon>
        <taxon>Rhodobacterales</taxon>
        <taxon>Roseobacteraceae</taxon>
        <taxon>Tateyamaria</taxon>
    </lineage>
</organism>
<keyword evidence="9" id="KW-0472">Membrane</keyword>
<dbReference type="GO" id="GO:0050136">
    <property type="term" value="F:NADH dehydrogenase (quinone) (non-electrogenic) activity"/>
    <property type="evidence" value="ECO:0007669"/>
    <property type="project" value="UniProtKB-EC"/>
</dbReference>
<keyword evidence="9" id="KW-0812">Transmembrane</keyword>
<dbReference type="PRINTS" id="PR00368">
    <property type="entry name" value="FADPNR"/>
</dbReference>
<evidence type="ECO:0000313" key="12">
    <source>
        <dbReference type="EMBL" id="APX13577.1"/>
    </source>
</evidence>
<comment type="similarity">
    <text evidence="1">Belongs to the NADH dehydrogenase family.</text>
</comment>
<keyword evidence="3" id="KW-0285">Flavoprotein</keyword>
<sequence>MSTITNARPKVVIIGSGFGGIAAARALKNAPVDIKIIDRRNYHLFQPLLYQVATADLSPADVAWPIRGIFSGQKNVSVALTEVRDVDKVAQQVITDEGAFPYDHLIVASGAHHSYFGRDDWEQHAPGLKRIIDATEIRKQVLMAFERAEISNSDAEQRRQLTFVVVGGGPTGVEMAGAIAELANHALAADFHRINSRDARVILIEASDRVLRAFPEKLSAKAQASLEKLGVEVMVDTRVQDITEQGVQLPNQFIPSATKVWGAGVAVKNVGRWLDTATDRTGRVPVNPDLSVPDSPNIYVIGDAAQVPWKDGLDVPGIAPAAKQGGKYLGKRIAALTAGKTHDTPFRYRHAGNLATIGRHAAVIDFGRFHLSGFIAWWLWGIAHIYFLIGVRNPVFVAMNWFWSYLTFSKGARLITGLRPLHEGHDTEPKPGVQAAE</sequence>
<dbReference type="Pfam" id="PF07992">
    <property type="entry name" value="Pyr_redox_2"/>
    <property type="match status" value="1"/>
</dbReference>
<protein>
    <recommendedName>
        <fullName evidence="2">NADH:ubiquinone reductase (non-electrogenic)</fullName>
        <ecNumber evidence="2">1.6.5.9</ecNumber>
    </recommendedName>
</protein>
<comment type="catalytic activity">
    <reaction evidence="8">
        <text>a quinone + NADH + H(+) = a quinol + NAD(+)</text>
        <dbReference type="Rhea" id="RHEA:46160"/>
        <dbReference type="ChEBI" id="CHEBI:15378"/>
        <dbReference type="ChEBI" id="CHEBI:24646"/>
        <dbReference type="ChEBI" id="CHEBI:57540"/>
        <dbReference type="ChEBI" id="CHEBI:57945"/>
        <dbReference type="ChEBI" id="CHEBI:132124"/>
        <dbReference type="EC" id="1.6.5.9"/>
    </reaction>
</comment>
<feature type="domain" description="External alternative NADH-ubiquinone oxidoreductase-like C-terminal" evidence="11">
    <location>
        <begin position="350"/>
        <end position="406"/>
    </location>
</feature>
<evidence type="ECO:0000256" key="1">
    <source>
        <dbReference type="ARBA" id="ARBA00005272"/>
    </source>
</evidence>
<dbReference type="KEGG" id="tom:BWR18_19215"/>
<dbReference type="SUPFAM" id="SSF51905">
    <property type="entry name" value="FAD/NAD(P)-binding domain"/>
    <property type="match status" value="1"/>
</dbReference>
<reference evidence="12 13" key="1">
    <citation type="submission" date="2017-01" db="EMBL/GenBank/DDBJ databases">
        <title>Complete genome of Tateyamaria omphalii DOK1-4 isolated from seawater in Dokdo.</title>
        <authorList>
            <person name="Kim J.H."/>
            <person name="Chi W.-J."/>
        </authorList>
    </citation>
    <scope>NUCLEOTIDE SEQUENCE [LARGE SCALE GENOMIC DNA]</scope>
    <source>
        <strain evidence="12 13">DOK1-4</strain>
    </source>
</reference>
<evidence type="ECO:0000313" key="13">
    <source>
        <dbReference type="Proteomes" id="UP000186336"/>
    </source>
</evidence>